<dbReference type="GeneID" id="60063663"/>
<dbReference type="EMBL" id="AQHY01000004">
    <property type="protein sequence ID" value="EOA58293.1"/>
    <property type="molecule type" value="Genomic_DNA"/>
</dbReference>
<reference evidence="2 3" key="1">
    <citation type="submission" date="2013-04" db="EMBL/GenBank/DDBJ databases">
        <title>The Genome Sequence of Bacteroides massiliensis DSM 17679.</title>
        <authorList>
            <consortium name="The Broad Institute Genomics Platform"/>
            <person name="Earl A."/>
            <person name="Ward D."/>
            <person name="Feldgarden M."/>
            <person name="Gevers D."/>
            <person name="Martens E."/>
            <person name="Fenner L."/>
            <person name="Roux V."/>
            <person name="Mallet M.N."/>
            <person name="Raoult D."/>
            <person name="Walker B."/>
            <person name="Young S."/>
            <person name="Zeng Q."/>
            <person name="Gargeya S."/>
            <person name="Fitzgerald M."/>
            <person name="Haas B."/>
            <person name="Abouelleil A."/>
            <person name="Allen A.W."/>
            <person name="Alvarado L."/>
            <person name="Arachchi H.M."/>
            <person name="Berlin A.M."/>
            <person name="Chapman S.B."/>
            <person name="Gainer-Dewar J."/>
            <person name="Goldberg J."/>
            <person name="Griggs A."/>
            <person name="Gujja S."/>
            <person name="Hansen M."/>
            <person name="Howarth C."/>
            <person name="Imamovic A."/>
            <person name="Ireland A."/>
            <person name="Larimer J."/>
            <person name="McCowan C."/>
            <person name="Murphy C."/>
            <person name="Pearson M."/>
            <person name="Poon T.W."/>
            <person name="Priest M."/>
            <person name="Roberts A."/>
            <person name="Saif S."/>
            <person name="Shea T."/>
            <person name="Sisk P."/>
            <person name="Sykes S."/>
            <person name="Wortman J."/>
            <person name="Nusbaum C."/>
            <person name="Birren B."/>
        </authorList>
    </citation>
    <scope>NUCLEOTIDE SEQUENCE [LARGE SCALE GENOMIC DNA]</scope>
    <source>
        <strain evidence="3">B84634 / Timone 84634 / DSM 17679 / JCM 13223</strain>
    </source>
</reference>
<comment type="caution">
    <text evidence="2">The sequence shown here is derived from an EMBL/GenBank/DDBJ whole genome shotgun (WGS) entry which is preliminary data.</text>
</comment>
<dbReference type="SUPFAM" id="SSF56935">
    <property type="entry name" value="Porins"/>
    <property type="match status" value="1"/>
</dbReference>
<dbReference type="Proteomes" id="UP000017831">
    <property type="component" value="Unassembled WGS sequence"/>
</dbReference>
<dbReference type="AlphaFoldDB" id="U6RSR7"/>
<gene>
    <name evidence="2" type="ORF">HMPREF1534_00257</name>
</gene>
<dbReference type="NCBIfam" id="NF033709">
    <property type="entry name" value="PorV_fam"/>
    <property type="match status" value="1"/>
</dbReference>
<keyword evidence="3" id="KW-1185">Reference proteome</keyword>
<dbReference type="HOGENOM" id="CLU_058805_1_0_10"/>
<protein>
    <recommendedName>
        <fullName evidence="1">Type IX secretion system protein PorV domain-containing protein</fullName>
    </recommendedName>
</protein>
<proteinExistence type="predicted"/>
<accession>U6RSR7</accession>
<dbReference type="RefSeq" id="WP_005936030.1">
    <property type="nucleotide sequence ID" value="NZ_KB890364.1"/>
</dbReference>
<dbReference type="InterPro" id="IPR045741">
    <property type="entry name" value="PorV"/>
</dbReference>
<organism evidence="2 3">
    <name type="scientific">Phocaeicola massiliensis B84634 = Timone 84634 = DSM 17679 = JCM 13223</name>
    <dbReference type="NCBI Taxonomy" id="1121098"/>
    <lineage>
        <taxon>Bacteria</taxon>
        <taxon>Pseudomonadati</taxon>
        <taxon>Bacteroidota</taxon>
        <taxon>Bacteroidia</taxon>
        <taxon>Bacteroidales</taxon>
        <taxon>Bacteroidaceae</taxon>
        <taxon>Phocaeicola</taxon>
    </lineage>
</organism>
<dbReference type="PATRIC" id="fig|1121098.3.peg.258"/>
<evidence type="ECO:0000313" key="3">
    <source>
        <dbReference type="Proteomes" id="UP000017831"/>
    </source>
</evidence>
<dbReference type="Gene3D" id="2.40.160.60">
    <property type="entry name" value="Outer membrane protein transport protein (OMPP1/FadL/TodX)"/>
    <property type="match status" value="1"/>
</dbReference>
<evidence type="ECO:0000259" key="1">
    <source>
        <dbReference type="Pfam" id="PF19572"/>
    </source>
</evidence>
<name>U6RSR7_9BACT</name>
<dbReference type="Pfam" id="PF19572">
    <property type="entry name" value="PorV"/>
    <property type="match status" value="1"/>
</dbReference>
<dbReference type="OrthoDB" id="9758448at2"/>
<dbReference type="STRING" id="1121098.HMPREF1534_00257"/>
<sequence length="326" mass="35321">MKKTIFCVIALGMSVATVYGQDEVTAINTGAANFLTIMPDARTAALAGAGVSLTGNENAIFLNGATIAADKNCRGGASYTYAPWMRDYQSGYSLHTLGGFYKIDEKNVILAGFRYYNYPKLGVLETGGESIRPKELAAEVGYARELIKNLSVSATFRYIYLDMGKVGNDRGASTVAFDLGAFYTKAIARMEGASWSAGLQVSNLGPKIKYPKSSESLPMMAKVGGSVDLPFSQMHRLMMTADLGYRLAPSDVQAVNVSAGAEYTLAEHFMFRGGYHYGDKEKGDHSFATVGAGMNRYGGHLDFAWLFASDDCPFRNTFWATLGYSF</sequence>
<evidence type="ECO:0000313" key="2">
    <source>
        <dbReference type="EMBL" id="EOA58293.1"/>
    </source>
</evidence>
<dbReference type="eggNOG" id="COG3637">
    <property type="taxonomic scope" value="Bacteria"/>
</dbReference>
<feature type="domain" description="Type IX secretion system protein PorV" evidence="1">
    <location>
        <begin position="25"/>
        <end position="250"/>
    </location>
</feature>